<accession>A0ABU3DKS0</accession>
<dbReference type="PROSITE" id="PS51257">
    <property type="entry name" value="PROKAR_LIPOPROTEIN"/>
    <property type="match status" value="1"/>
</dbReference>
<feature type="signal peptide" evidence="1">
    <location>
        <begin position="1"/>
        <end position="29"/>
    </location>
</feature>
<keyword evidence="3" id="KW-1185">Reference proteome</keyword>
<proteinExistence type="predicted"/>
<reference evidence="2 3" key="1">
    <citation type="submission" date="2023-09" db="EMBL/GenBank/DDBJ databases">
        <authorList>
            <person name="Rey-Velasco X."/>
        </authorList>
    </citation>
    <scope>NUCLEOTIDE SEQUENCE [LARGE SCALE GENOMIC DNA]</scope>
    <source>
        <strain evidence="2 3">F158</strain>
    </source>
</reference>
<gene>
    <name evidence="2" type="ORF">RM543_15720</name>
</gene>
<sequence length="469" mass="50873">MSRRLISLLRRPLVAATAALTLISCAPQASNVAERRVVPTLQLPAMKTFGQTKAQGSVRPNAQIAADFLELSFKMESGRALPRLTRFEGPVTIGVRGSAPASLTGDLTRLVSRFRNEAGLDIRFAGAGETPNIVVQVLSRKELQRYVPQAACFVVPRVSSWAEFKADRRGQSVDWTTLERRERAAVFLPGDVSPQETRDCLHEEIAQALGPLNDLYRLPESVFNDDNFHTVLTGFDMLILKAYYDPALANGMSREQVAARLPAILARLNPAGNRPVGRLESETPREWTEQIERAVGPRTSPRARSAAAKRAVAIADANRWTDSRRAYSLYALGRLSLNSEPELALAAFLESSAIYRSRPETAIQAAHVAMQLAAYSLSAGRPDTAIDMVDESLPAVAAAENAALLSTLMLIKAEALDAKGQAARAAALRSDALGWARYGFGPDGEVRARLLEISTLNPGEPLTVRGPQG</sequence>
<evidence type="ECO:0000256" key="1">
    <source>
        <dbReference type="SAM" id="SignalP"/>
    </source>
</evidence>
<evidence type="ECO:0000313" key="3">
    <source>
        <dbReference type="Proteomes" id="UP001265259"/>
    </source>
</evidence>
<keyword evidence="1" id="KW-0732">Signal</keyword>
<comment type="caution">
    <text evidence="2">The sequence shown here is derived from an EMBL/GenBank/DDBJ whole genome shotgun (WGS) entry which is preliminary data.</text>
</comment>
<dbReference type="Proteomes" id="UP001265259">
    <property type="component" value="Unassembled WGS sequence"/>
</dbReference>
<name>A0ABU3DKS0_9RHOB</name>
<feature type="chain" id="PRO_5047219221" evidence="1">
    <location>
        <begin position="30"/>
        <end position="469"/>
    </location>
</feature>
<dbReference type="RefSeq" id="WP_311693269.1">
    <property type="nucleotide sequence ID" value="NZ_JAVRHL010000003.1"/>
</dbReference>
<protein>
    <submittedName>
        <fullName evidence="2">DUF2927 domain-containing protein</fullName>
    </submittedName>
</protein>
<dbReference type="InterPro" id="IPR021323">
    <property type="entry name" value="DUF2927"/>
</dbReference>
<evidence type="ECO:0000313" key="2">
    <source>
        <dbReference type="EMBL" id="MDT0684134.1"/>
    </source>
</evidence>
<organism evidence="2 3">
    <name type="scientific">Tropicimonas omnivorans</name>
    <dbReference type="NCBI Taxonomy" id="3075590"/>
    <lineage>
        <taxon>Bacteria</taxon>
        <taxon>Pseudomonadati</taxon>
        <taxon>Pseudomonadota</taxon>
        <taxon>Alphaproteobacteria</taxon>
        <taxon>Rhodobacterales</taxon>
        <taxon>Roseobacteraceae</taxon>
        <taxon>Tropicimonas</taxon>
    </lineage>
</organism>
<dbReference type="Pfam" id="PF11150">
    <property type="entry name" value="DUF2927"/>
    <property type="match status" value="1"/>
</dbReference>
<dbReference type="EMBL" id="JAVRHL010000003">
    <property type="protein sequence ID" value="MDT0684134.1"/>
    <property type="molecule type" value="Genomic_DNA"/>
</dbReference>